<evidence type="ECO:0000256" key="1">
    <source>
        <dbReference type="SAM" id="MobiDB-lite"/>
    </source>
</evidence>
<comment type="caution">
    <text evidence="2">The sequence shown here is derived from an EMBL/GenBank/DDBJ whole genome shotgun (WGS) entry which is preliminary data.</text>
</comment>
<feature type="region of interest" description="Disordered" evidence="1">
    <location>
        <begin position="1"/>
        <end position="25"/>
    </location>
</feature>
<reference evidence="2" key="1">
    <citation type="submission" date="2019-08" db="EMBL/GenBank/DDBJ databases">
        <authorList>
            <person name="Kucharzyk K."/>
            <person name="Murdoch R.W."/>
            <person name="Higgins S."/>
            <person name="Loffler F."/>
        </authorList>
    </citation>
    <scope>NUCLEOTIDE SEQUENCE</scope>
</reference>
<accession>A0A645BB38</accession>
<evidence type="ECO:0000313" key="2">
    <source>
        <dbReference type="EMBL" id="MPM61871.1"/>
    </source>
</evidence>
<dbReference type="AlphaFoldDB" id="A0A645BB38"/>
<name>A0A645BB38_9ZZZZ</name>
<gene>
    <name evidence="2" type="ORF">SDC9_108734</name>
</gene>
<proteinExistence type="predicted"/>
<organism evidence="2">
    <name type="scientific">bioreactor metagenome</name>
    <dbReference type="NCBI Taxonomy" id="1076179"/>
    <lineage>
        <taxon>unclassified sequences</taxon>
        <taxon>metagenomes</taxon>
        <taxon>ecological metagenomes</taxon>
    </lineage>
</organism>
<sequence length="146" mass="15140">MLGGGGRRGQTGHLRGRLTECAGDGDDRAERSKVLLGGGDRGVTQLAHQWGGAGAPAAPSRCGREELLGVGFSSEFSSPIQVGAHRGLADRSSQLFAFGQGLLGVQACGLGDCDQLIKGTAQRLARHHRSIEVPAAQRVASRCHST</sequence>
<protein>
    <submittedName>
        <fullName evidence="2">Uncharacterized protein</fullName>
    </submittedName>
</protein>
<dbReference type="EMBL" id="VSSQ01018567">
    <property type="protein sequence ID" value="MPM61871.1"/>
    <property type="molecule type" value="Genomic_DNA"/>
</dbReference>